<keyword evidence="2" id="KW-1185">Reference proteome</keyword>
<evidence type="ECO:0000313" key="2">
    <source>
        <dbReference type="Proteomes" id="UP001055879"/>
    </source>
</evidence>
<protein>
    <submittedName>
        <fullName evidence="1">Uncharacterized protein</fullName>
    </submittedName>
</protein>
<name>A0ACB9CGZ5_ARCLA</name>
<accession>A0ACB9CGZ5</accession>
<dbReference type="Proteomes" id="UP001055879">
    <property type="component" value="Linkage Group LG04"/>
</dbReference>
<organism evidence="1 2">
    <name type="scientific">Arctium lappa</name>
    <name type="common">Greater burdock</name>
    <name type="synonym">Lappa major</name>
    <dbReference type="NCBI Taxonomy" id="4217"/>
    <lineage>
        <taxon>Eukaryota</taxon>
        <taxon>Viridiplantae</taxon>
        <taxon>Streptophyta</taxon>
        <taxon>Embryophyta</taxon>
        <taxon>Tracheophyta</taxon>
        <taxon>Spermatophyta</taxon>
        <taxon>Magnoliopsida</taxon>
        <taxon>eudicotyledons</taxon>
        <taxon>Gunneridae</taxon>
        <taxon>Pentapetalae</taxon>
        <taxon>asterids</taxon>
        <taxon>campanulids</taxon>
        <taxon>Asterales</taxon>
        <taxon>Asteraceae</taxon>
        <taxon>Carduoideae</taxon>
        <taxon>Cardueae</taxon>
        <taxon>Arctiinae</taxon>
        <taxon>Arctium</taxon>
    </lineage>
</organism>
<gene>
    <name evidence="1" type="ORF">L6452_12979</name>
</gene>
<comment type="caution">
    <text evidence="1">The sequence shown here is derived from an EMBL/GenBank/DDBJ whole genome shotgun (WGS) entry which is preliminary data.</text>
</comment>
<reference evidence="1 2" key="2">
    <citation type="journal article" date="2022" name="Mol. Ecol. Resour.">
        <title>The genomes of chicory, endive, great burdock and yacon provide insights into Asteraceae paleo-polyploidization history and plant inulin production.</title>
        <authorList>
            <person name="Fan W."/>
            <person name="Wang S."/>
            <person name="Wang H."/>
            <person name="Wang A."/>
            <person name="Jiang F."/>
            <person name="Liu H."/>
            <person name="Zhao H."/>
            <person name="Xu D."/>
            <person name="Zhang Y."/>
        </authorList>
    </citation>
    <scope>NUCLEOTIDE SEQUENCE [LARGE SCALE GENOMIC DNA]</scope>
    <source>
        <strain evidence="2">cv. Niubang</strain>
    </source>
</reference>
<dbReference type="EMBL" id="CM042050">
    <property type="protein sequence ID" value="KAI3733536.1"/>
    <property type="molecule type" value="Genomic_DNA"/>
</dbReference>
<reference evidence="2" key="1">
    <citation type="journal article" date="2022" name="Mol. Ecol. Resour.">
        <title>The genomes of chicory, endive, great burdock and yacon provide insights into Asteraceae palaeo-polyploidization history and plant inulin production.</title>
        <authorList>
            <person name="Fan W."/>
            <person name="Wang S."/>
            <person name="Wang H."/>
            <person name="Wang A."/>
            <person name="Jiang F."/>
            <person name="Liu H."/>
            <person name="Zhao H."/>
            <person name="Xu D."/>
            <person name="Zhang Y."/>
        </authorList>
    </citation>
    <scope>NUCLEOTIDE SEQUENCE [LARGE SCALE GENOMIC DNA]</scope>
    <source>
        <strain evidence="2">cv. Niubang</strain>
    </source>
</reference>
<sequence length="72" mass="7998">MYSYSFASIKAFFTTFGADCAILDNNGKQLKQAKGSPIRPKNEALDGLLELIGPDWPVEPNWFNLNGPRPIL</sequence>
<evidence type="ECO:0000313" key="1">
    <source>
        <dbReference type="EMBL" id="KAI3733536.1"/>
    </source>
</evidence>
<proteinExistence type="predicted"/>